<feature type="region of interest" description="Disordered" evidence="1">
    <location>
        <begin position="1"/>
        <end position="49"/>
    </location>
</feature>
<accession>A0A392QHI7</accession>
<dbReference type="AlphaFoldDB" id="A0A392QHI7"/>
<dbReference type="Proteomes" id="UP000265520">
    <property type="component" value="Unassembled WGS sequence"/>
</dbReference>
<comment type="caution">
    <text evidence="2">The sequence shown here is derived from an EMBL/GenBank/DDBJ whole genome shotgun (WGS) entry which is preliminary data.</text>
</comment>
<evidence type="ECO:0000313" key="2">
    <source>
        <dbReference type="EMBL" id="MCI23006.1"/>
    </source>
</evidence>
<proteinExistence type="predicted"/>
<evidence type="ECO:0000313" key="3">
    <source>
        <dbReference type="Proteomes" id="UP000265520"/>
    </source>
</evidence>
<organism evidence="2 3">
    <name type="scientific">Trifolium medium</name>
    <dbReference type="NCBI Taxonomy" id="97028"/>
    <lineage>
        <taxon>Eukaryota</taxon>
        <taxon>Viridiplantae</taxon>
        <taxon>Streptophyta</taxon>
        <taxon>Embryophyta</taxon>
        <taxon>Tracheophyta</taxon>
        <taxon>Spermatophyta</taxon>
        <taxon>Magnoliopsida</taxon>
        <taxon>eudicotyledons</taxon>
        <taxon>Gunneridae</taxon>
        <taxon>Pentapetalae</taxon>
        <taxon>rosids</taxon>
        <taxon>fabids</taxon>
        <taxon>Fabales</taxon>
        <taxon>Fabaceae</taxon>
        <taxon>Papilionoideae</taxon>
        <taxon>50 kb inversion clade</taxon>
        <taxon>NPAAA clade</taxon>
        <taxon>Hologalegina</taxon>
        <taxon>IRL clade</taxon>
        <taxon>Trifolieae</taxon>
        <taxon>Trifolium</taxon>
    </lineage>
</organism>
<name>A0A392QHI7_9FABA</name>
<dbReference type="EMBL" id="LXQA010133619">
    <property type="protein sequence ID" value="MCI23006.1"/>
    <property type="molecule type" value="Genomic_DNA"/>
</dbReference>
<feature type="non-terminal residue" evidence="2">
    <location>
        <position position="1"/>
    </location>
</feature>
<evidence type="ECO:0000256" key="1">
    <source>
        <dbReference type="SAM" id="MobiDB-lite"/>
    </source>
</evidence>
<reference evidence="2 3" key="1">
    <citation type="journal article" date="2018" name="Front. Plant Sci.">
        <title>Red Clover (Trifolium pratense) and Zigzag Clover (T. medium) - A Picture of Genomic Similarities and Differences.</title>
        <authorList>
            <person name="Dluhosova J."/>
            <person name="Istvanek J."/>
            <person name="Nedelnik J."/>
            <person name="Repkova J."/>
        </authorList>
    </citation>
    <scope>NUCLEOTIDE SEQUENCE [LARGE SCALE GENOMIC DNA]</scope>
    <source>
        <strain evidence="3">cv. 10/8</strain>
        <tissue evidence="2">Leaf</tissue>
    </source>
</reference>
<protein>
    <submittedName>
        <fullName evidence="2">Uncharacterized protein</fullName>
    </submittedName>
</protein>
<sequence>STPAPPSSQTTAMVPLVEESGGAREKQWGQCSRTTRDRDTTSPPKTLRH</sequence>
<keyword evidence="3" id="KW-1185">Reference proteome</keyword>